<dbReference type="EMBL" id="JAHQIW010000007">
    <property type="protein sequence ID" value="KAJ1345498.1"/>
    <property type="molecule type" value="Genomic_DNA"/>
</dbReference>
<accession>A0AAD5LVJ5</accession>
<evidence type="ECO:0000313" key="2">
    <source>
        <dbReference type="Proteomes" id="UP001196413"/>
    </source>
</evidence>
<evidence type="ECO:0000313" key="1">
    <source>
        <dbReference type="EMBL" id="KAJ1345498.1"/>
    </source>
</evidence>
<gene>
    <name evidence="1" type="ORF">KIN20_000048</name>
</gene>
<dbReference type="Gene3D" id="1.20.870.10">
    <property type="entry name" value="Son of sevenless (SoS) protein Chain: S domain 1"/>
    <property type="match status" value="1"/>
</dbReference>
<proteinExistence type="predicted"/>
<keyword evidence="2" id="KW-1185">Reference proteome</keyword>
<reference evidence="1" key="1">
    <citation type="submission" date="2021-06" db="EMBL/GenBank/DDBJ databases">
        <title>Parelaphostrongylus tenuis whole genome reference sequence.</title>
        <authorList>
            <person name="Garwood T.J."/>
            <person name="Larsen P.A."/>
            <person name="Fountain-Jones N.M."/>
            <person name="Garbe J.R."/>
            <person name="Macchietto M.G."/>
            <person name="Kania S.A."/>
            <person name="Gerhold R.W."/>
            <person name="Richards J.E."/>
            <person name="Wolf T.M."/>
        </authorList>
    </citation>
    <scope>NUCLEOTIDE SEQUENCE</scope>
    <source>
        <strain evidence="1">MNPRO001-30</strain>
        <tissue evidence="1">Meninges</tissue>
    </source>
</reference>
<organism evidence="1 2">
    <name type="scientific">Parelaphostrongylus tenuis</name>
    <name type="common">Meningeal worm</name>
    <dbReference type="NCBI Taxonomy" id="148309"/>
    <lineage>
        <taxon>Eukaryota</taxon>
        <taxon>Metazoa</taxon>
        <taxon>Ecdysozoa</taxon>
        <taxon>Nematoda</taxon>
        <taxon>Chromadorea</taxon>
        <taxon>Rhabditida</taxon>
        <taxon>Rhabditina</taxon>
        <taxon>Rhabditomorpha</taxon>
        <taxon>Strongyloidea</taxon>
        <taxon>Metastrongylidae</taxon>
        <taxon>Parelaphostrongylus</taxon>
    </lineage>
</organism>
<sequence length="199" mass="22388">MGVSSVTDRARILGKSEIDISSQERILYDCHEAKEEKFTSEGFLSFAIDVRLFLGFLTHKVPYDPNGCHEYDDDGDVIDDEFLFSLFVAHQWLVESTQLLAQFIVCLQESDDTRVRAHLCMAVVLLDSTISTSLRRSTSASNTYNAISIVSLWCPGRDLEHDRCFKFLKTDFVCLAGDRELAANLIRPATIYAGKMCTA</sequence>
<dbReference type="Proteomes" id="UP001196413">
    <property type="component" value="Unassembled WGS sequence"/>
</dbReference>
<comment type="caution">
    <text evidence="1">The sequence shown here is derived from an EMBL/GenBank/DDBJ whole genome shotgun (WGS) entry which is preliminary data.</text>
</comment>
<protein>
    <submittedName>
        <fullName evidence="1">Uncharacterized protein</fullName>
    </submittedName>
</protein>
<name>A0AAD5LVJ5_PARTN</name>
<dbReference type="AlphaFoldDB" id="A0AAD5LVJ5"/>